<keyword evidence="3" id="KW-1185">Reference proteome</keyword>
<evidence type="ECO:0008006" key="4">
    <source>
        <dbReference type="Google" id="ProtNLM"/>
    </source>
</evidence>
<dbReference type="RefSeq" id="WP_200787059.1">
    <property type="nucleotide sequence ID" value="NZ_JAEDAO010000001.1"/>
</dbReference>
<evidence type="ECO:0000313" key="2">
    <source>
        <dbReference type="EMBL" id="MBK0392108.1"/>
    </source>
</evidence>
<evidence type="ECO:0000313" key="3">
    <source>
        <dbReference type="Proteomes" id="UP000617041"/>
    </source>
</evidence>
<organism evidence="2 3">
    <name type="scientific">Ramlibacter algicola</name>
    <dbReference type="NCBI Taxonomy" id="2795217"/>
    <lineage>
        <taxon>Bacteria</taxon>
        <taxon>Pseudomonadati</taxon>
        <taxon>Pseudomonadota</taxon>
        <taxon>Betaproteobacteria</taxon>
        <taxon>Burkholderiales</taxon>
        <taxon>Comamonadaceae</taxon>
        <taxon>Ramlibacter</taxon>
    </lineage>
</organism>
<dbReference type="Proteomes" id="UP000617041">
    <property type="component" value="Unassembled WGS sequence"/>
</dbReference>
<protein>
    <recommendedName>
        <fullName evidence="4">GIY-YIG domain-containing protein</fullName>
    </recommendedName>
</protein>
<proteinExistence type="predicted"/>
<feature type="compositionally biased region" description="Low complexity" evidence="1">
    <location>
        <begin position="306"/>
        <end position="315"/>
    </location>
</feature>
<name>A0A934UQY0_9BURK</name>
<gene>
    <name evidence="2" type="ORF">I8E28_05860</name>
</gene>
<comment type="caution">
    <text evidence="2">The sequence shown here is derived from an EMBL/GenBank/DDBJ whole genome shotgun (WGS) entry which is preliminary data.</text>
</comment>
<sequence length="315" mass="35043">MNGQIFFSELARITKSTSNQQLAAIVGKLPVQVSQMKAGDISELTMARIVASRAALAVKPVDLLKELKRLLAVTTDRALSTSLGLTQQTFVNWKARRHAMTPRQVAEIVKKARAQATAEAHSSAFRPIIEFFPIERKLRKKSYAVFNSEPGAGKMRLGLSAELQSVNGLYVFYDSRGKALYVGQAQRQSIWKEMHSAFNRPRAAQKISAVRHPTNNVEYKPASEKLRQPVDTPRKLHELAAYFSAYEVAEPLLDDFEALLIRAFPNDLLNFKMEKIGRSLAMNAERKADAGKSVRKKTPAKKTAPRKAAPARKAA</sequence>
<accession>A0A934UQY0</accession>
<feature type="region of interest" description="Disordered" evidence="1">
    <location>
        <begin position="284"/>
        <end position="315"/>
    </location>
</feature>
<reference evidence="2" key="1">
    <citation type="submission" date="2020-12" db="EMBL/GenBank/DDBJ databases">
        <title>Ramlibacter sp. nov., isolated from a freshwater alga, Cryptomonas.</title>
        <authorList>
            <person name="Kim H.M."/>
            <person name="Jeon C.O."/>
        </authorList>
    </citation>
    <scope>NUCLEOTIDE SEQUENCE</scope>
    <source>
        <strain evidence="2">CrO1</strain>
    </source>
</reference>
<evidence type="ECO:0000256" key="1">
    <source>
        <dbReference type="SAM" id="MobiDB-lite"/>
    </source>
</evidence>
<feature type="compositionally biased region" description="Basic residues" evidence="1">
    <location>
        <begin position="293"/>
        <end position="305"/>
    </location>
</feature>
<dbReference type="EMBL" id="JAEDAO010000001">
    <property type="protein sequence ID" value="MBK0392108.1"/>
    <property type="molecule type" value="Genomic_DNA"/>
</dbReference>
<dbReference type="AlphaFoldDB" id="A0A934UQY0"/>